<feature type="compositionally biased region" description="Acidic residues" evidence="14">
    <location>
        <begin position="786"/>
        <end position="804"/>
    </location>
</feature>
<dbReference type="Gene3D" id="1.10.287.1490">
    <property type="match status" value="1"/>
</dbReference>
<feature type="domain" description="Protein FAM184A/B N-terminal" evidence="17">
    <location>
        <begin position="132"/>
        <end position="288"/>
    </location>
</feature>
<accession>A0AA36CSJ5</accession>
<dbReference type="GO" id="GO:0005886">
    <property type="term" value="C:plasma membrane"/>
    <property type="evidence" value="ECO:0007669"/>
    <property type="project" value="UniProtKB-SubCell"/>
</dbReference>
<dbReference type="InterPro" id="IPR018000">
    <property type="entry name" value="Neurotransmitter_ion_chnl_CS"/>
</dbReference>
<reference evidence="18" key="1">
    <citation type="submission" date="2023-06" db="EMBL/GenBank/DDBJ databases">
        <authorList>
            <person name="Delattre M."/>
        </authorList>
    </citation>
    <scope>NUCLEOTIDE SEQUENCE</scope>
    <source>
        <strain evidence="18">AF72</strain>
    </source>
</reference>
<dbReference type="PROSITE" id="PS00236">
    <property type="entry name" value="NEUROTR_ION_CHANNEL"/>
    <property type="match status" value="1"/>
</dbReference>
<keyword evidence="9 12" id="KW-0406">Ion transport</keyword>
<feature type="domain" description="Neurotransmitter-gated ion-channel ligand-binding" evidence="15">
    <location>
        <begin position="956"/>
        <end position="1164"/>
    </location>
</feature>
<comment type="caution">
    <text evidence="18">The sequence shown here is derived from an EMBL/GenBank/DDBJ whole genome shotgun (WGS) entry which is preliminary data.</text>
</comment>
<feature type="compositionally biased region" description="Basic and acidic residues" evidence="14">
    <location>
        <begin position="868"/>
        <end position="877"/>
    </location>
</feature>
<feature type="domain" description="Neurotransmitter-gated ion-channel transmembrane" evidence="16">
    <location>
        <begin position="1173"/>
        <end position="1282"/>
    </location>
</feature>
<feature type="compositionally biased region" description="Basic and acidic residues" evidence="14">
    <location>
        <begin position="756"/>
        <end position="785"/>
    </location>
</feature>
<evidence type="ECO:0000259" key="17">
    <source>
        <dbReference type="Pfam" id="PF15665"/>
    </source>
</evidence>
<evidence type="ECO:0000256" key="12">
    <source>
        <dbReference type="RuleBase" id="RU000687"/>
    </source>
</evidence>
<feature type="non-terminal residue" evidence="18">
    <location>
        <position position="1"/>
    </location>
</feature>
<dbReference type="SUPFAM" id="SSF57997">
    <property type="entry name" value="Tropomyosin"/>
    <property type="match status" value="1"/>
</dbReference>
<evidence type="ECO:0000256" key="11">
    <source>
        <dbReference type="ARBA" id="ARBA00023303"/>
    </source>
</evidence>
<dbReference type="InterPro" id="IPR036719">
    <property type="entry name" value="Neuro-gated_channel_TM_sf"/>
</dbReference>
<dbReference type="InterPro" id="IPR038050">
    <property type="entry name" value="Neuro_actylchol_rec"/>
</dbReference>
<evidence type="ECO:0000256" key="8">
    <source>
        <dbReference type="ARBA" id="ARBA00023054"/>
    </source>
</evidence>
<dbReference type="PANTHER" id="PTHR18870">
    <property type="entry name" value="PROTEIN TAG-278-RELATED"/>
    <property type="match status" value="1"/>
</dbReference>
<dbReference type="GO" id="GO:0005230">
    <property type="term" value="F:extracellular ligand-gated monoatomic ion channel activity"/>
    <property type="evidence" value="ECO:0007669"/>
    <property type="project" value="InterPro"/>
</dbReference>
<sequence length="1347" mass="156328">MNSDRLGCCAWRMSWRSASALRTGRGAAHGLRAHMGSERTHCSHPMISAWPAPPPKPDLVSTHQGQGFDPYGPSLYPFQKLQLCGSPPSLSAIPPSPESHSPHIFTDSGLLSILRQPSAASSPIPGTPRIRESELQRKIQSLEDTVAEYERQKYNVMGTFTEYKERVTERERKLEAEYSTKILALSEEVLGAKKDFEHRMKSFQALQDKFEREKESALEKLRKEHQKEIRLLEQRFSESQLLNLEQKYILEIRRLEEERKCLRAEKERLGETFEMKLRRAQSLYETELAAAKMLYAKELEALRDHESALKAELAARQDEFNDRLNELQNRSKSVRDELNSWKNEVTSLQKKLKAKEEQVDEINRDLGDARRQLGEALGKLNRMTSECAEGKAEADRKAQELKSKYKTLASAECARNELESVIHDLNTQVKALKNKVEFLEKERSNLQSESESQSHVHDSQVHALEAMLDTVSKEKESAKENYEKLLAKEKQQAEAREHAMKKEFSTKLNELEEQYNALKEDLEHSARADRDELREATSKEMESLKAERDLLNSQVAALRIELREKQEDEETELEPRLNKILDDAAALREQIDGYRKRMEAKDAEIEQLKEHLHQENQVHADQLMVIRDEIRLELLATPEFSGKSTEQEMHEKVAELELEHERDCDDLQKRISELERENRRLRNAHGDEMDRLLDDNTEKTQRLEQLEARIRELISESAALKDDLKRKTQQLDSFADRIDERPREVKDSEKVAELNEAHQKETEELRRKNETLEARIRALEAAKETEAEEEDEEEEDEDEEDEEEQQARKRRKTTSLNSIDCQTEDGHSDEQALRERITDLERALEQKSDLIADMHHQMSSQFSSGDSSEEREKERSPEQIGSKGDLRDKSPPLTGSRQLLHVPLSTDGRQDRRSPSRTPAVLSTVVIDHDYNLSVEEEHDVHHLEDPTKRNCSRDTDIIDKLVNETGYNKFRIPKDDGMTVSVEIWIQAISSIDEMTNDFEMDIYITETWHDPSLRFEHLNPCKGNLSLNHQVLDRLWTPNSCFINSKVAQIHDSPFRSIFLMLYPNGTVMVNYRVRVKGPCYLDLADFPMDIQECGLIYESFNYNNQEVKMRWTTDDGTAVRTLAEITLPDFTLVGIRTMQKEEPYPAGMWDELHLTLVFERRYIWYFMQAYLPTYLTIFISWVSFSLGPRAIPARTMLGVNALLAMIFQFGNIMRNLPRVSYVKAIDVWMLVSMTFIFCSLLELAIIGYKVREMPPKPKSPKRKESEAYEASPKGLCLYEKRFMLPAACKSEPKKDSKWKRRTGSNWPPERIDQISSIMFPLSFLAFNIFYWTYYGNSKNKEKPT</sequence>
<feature type="transmembrane region" description="Helical" evidence="12">
    <location>
        <begin position="1317"/>
        <end position="1337"/>
    </location>
</feature>
<dbReference type="InterPro" id="IPR039478">
    <property type="entry name" value="FAM184A/B_N"/>
</dbReference>
<evidence type="ECO:0000256" key="7">
    <source>
        <dbReference type="ARBA" id="ARBA00022989"/>
    </source>
</evidence>
<comment type="similarity">
    <text evidence="12">Belongs to the ligand-gated ion channel (TC 1.A.9) family.</text>
</comment>
<dbReference type="Gene3D" id="1.20.58.390">
    <property type="entry name" value="Neurotransmitter-gated ion-channel transmembrane domain"/>
    <property type="match status" value="1"/>
</dbReference>
<dbReference type="Pfam" id="PF02932">
    <property type="entry name" value="Neur_chan_memb"/>
    <property type="match status" value="1"/>
</dbReference>
<protein>
    <submittedName>
        <fullName evidence="18">Uncharacterized protein</fullName>
    </submittedName>
</protein>
<dbReference type="Proteomes" id="UP001177023">
    <property type="component" value="Unassembled WGS sequence"/>
</dbReference>
<keyword evidence="5 12" id="KW-0812">Transmembrane</keyword>
<dbReference type="PRINTS" id="PR00253">
    <property type="entry name" value="GABAARECEPTR"/>
</dbReference>
<keyword evidence="19" id="KW-1185">Reference proteome</keyword>
<feature type="transmembrane region" description="Helical" evidence="12">
    <location>
        <begin position="1199"/>
        <end position="1216"/>
    </location>
</feature>
<dbReference type="PRINTS" id="PR00252">
    <property type="entry name" value="NRIONCHANNEL"/>
</dbReference>
<gene>
    <name evidence="18" type="ORF">MSPICULIGERA_LOCUS12035</name>
</gene>
<evidence type="ECO:0000256" key="5">
    <source>
        <dbReference type="ARBA" id="ARBA00022692"/>
    </source>
</evidence>
<dbReference type="InterPro" id="IPR006201">
    <property type="entry name" value="Neur_channel"/>
</dbReference>
<dbReference type="SUPFAM" id="SSF63712">
    <property type="entry name" value="Nicotinic receptor ligand binding domain-like"/>
    <property type="match status" value="1"/>
</dbReference>
<organism evidence="18 19">
    <name type="scientific">Mesorhabditis spiculigera</name>
    <dbReference type="NCBI Taxonomy" id="96644"/>
    <lineage>
        <taxon>Eukaryota</taxon>
        <taxon>Metazoa</taxon>
        <taxon>Ecdysozoa</taxon>
        <taxon>Nematoda</taxon>
        <taxon>Chromadorea</taxon>
        <taxon>Rhabditida</taxon>
        <taxon>Rhabditina</taxon>
        <taxon>Rhabditomorpha</taxon>
        <taxon>Rhabditoidea</taxon>
        <taxon>Rhabditidae</taxon>
        <taxon>Mesorhabditinae</taxon>
        <taxon>Mesorhabditis</taxon>
    </lineage>
</organism>
<keyword evidence="10 12" id="KW-0472">Membrane</keyword>
<feature type="region of interest" description="Disordered" evidence="14">
    <location>
        <begin position="858"/>
        <end position="919"/>
    </location>
</feature>
<feature type="region of interest" description="Disordered" evidence="14">
    <location>
        <begin position="520"/>
        <end position="545"/>
    </location>
</feature>
<evidence type="ECO:0000256" key="3">
    <source>
        <dbReference type="ARBA" id="ARBA00022448"/>
    </source>
</evidence>
<keyword evidence="7 12" id="KW-1133">Transmembrane helix</keyword>
<feature type="transmembrane region" description="Helical" evidence="12">
    <location>
        <begin position="1228"/>
        <end position="1251"/>
    </location>
</feature>
<keyword evidence="3 12" id="KW-0813">Transport</keyword>
<evidence type="ECO:0000256" key="2">
    <source>
        <dbReference type="ARBA" id="ARBA00004236"/>
    </source>
</evidence>
<dbReference type="Pfam" id="PF15665">
    <property type="entry name" value="FAM184"/>
    <property type="match status" value="1"/>
</dbReference>
<dbReference type="InterPro" id="IPR006202">
    <property type="entry name" value="Neur_chan_lig-bd"/>
</dbReference>
<dbReference type="InterPro" id="IPR006029">
    <property type="entry name" value="Neurotrans-gated_channel_TM"/>
</dbReference>
<evidence type="ECO:0000256" key="6">
    <source>
        <dbReference type="ARBA" id="ARBA00022729"/>
    </source>
</evidence>
<dbReference type="PANTHER" id="PTHR18870:SF9">
    <property type="entry name" value="PROTEIN TAG-278-RELATED"/>
    <property type="match status" value="1"/>
</dbReference>
<dbReference type="CDD" id="cd19049">
    <property type="entry name" value="LGIC_TM_anion"/>
    <property type="match status" value="1"/>
</dbReference>
<evidence type="ECO:0000256" key="4">
    <source>
        <dbReference type="ARBA" id="ARBA00022475"/>
    </source>
</evidence>
<feature type="region of interest" description="Disordered" evidence="14">
    <location>
        <begin position="756"/>
        <end position="831"/>
    </location>
</feature>
<evidence type="ECO:0000256" key="10">
    <source>
        <dbReference type="ARBA" id="ARBA00023136"/>
    </source>
</evidence>
<name>A0AA36CSJ5_9BILA</name>
<evidence type="ECO:0000259" key="16">
    <source>
        <dbReference type="Pfam" id="PF02932"/>
    </source>
</evidence>
<evidence type="ECO:0000256" key="14">
    <source>
        <dbReference type="SAM" id="MobiDB-lite"/>
    </source>
</evidence>
<evidence type="ECO:0000259" key="15">
    <source>
        <dbReference type="Pfam" id="PF02931"/>
    </source>
</evidence>
<dbReference type="InterPro" id="IPR006028">
    <property type="entry name" value="GABAA/Glycine_rcpt"/>
</dbReference>
<keyword evidence="8 13" id="KW-0175">Coiled coil</keyword>
<proteinExistence type="inferred from homology"/>
<keyword evidence="11 12" id="KW-0407">Ion channel</keyword>
<dbReference type="CDD" id="cd18990">
    <property type="entry name" value="LGIC_ECD_GABAAR"/>
    <property type="match status" value="1"/>
</dbReference>
<dbReference type="InterPro" id="IPR036734">
    <property type="entry name" value="Neur_chan_lig-bd_sf"/>
</dbReference>
<dbReference type="EMBL" id="CATQJA010002622">
    <property type="protein sequence ID" value="CAJ0573682.1"/>
    <property type="molecule type" value="Genomic_DNA"/>
</dbReference>
<comment type="subcellular location">
    <subcellularLocation>
        <location evidence="2">Cell membrane</location>
    </subcellularLocation>
    <subcellularLocation>
        <location evidence="1">Membrane</location>
        <topology evidence="1">Multi-pass membrane protein</topology>
    </subcellularLocation>
</comment>
<feature type="transmembrane region" description="Helical" evidence="12">
    <location>
        <begin position="1165"/>
        <end position="1187"/>
    </location>
</feature>
<dbReference type="Gene3D" id="2.70.170.10">
    <property type="entry name" value="Neurotransmitter-gated ion-channel ligand-binding domain"/>
    <property type="match status" value="1"/>
</dbReference>
<feature type="coiled-coil region" evidence="13">
    <location>
        <begin position="200"/>
        <end position="272"/>
    </location>
</feature>
<evidence type="ECO:0000256" key="13">
    <source>
        <dbReference type="SAM" id="Coils"/>
    </source>
</evidence>
<evidence type="ECO:0000256" key="9">
    <source>
        <dbReference type="ARBA" id="ARBA00023065"/>
    </source>
</evidence>
<evidence type="ECO:0000256" key="1">
    <source>
        <dbReference type="ARBA" id="ARBA00004141"/>
    </source>
</evidence>
<dbReference type="GO" id="GO:0004888">
    <property type="term" value="F:transmembrane signaling receptor activity"/>
    <property type="evidence" value="ECO:0007669"/>
    <property type="project" value="InterPro"/>
</dbReference>
<keyword evidence="6" id="KW-0732">Signal</keyword>
<dbReference type="Pfam" id="PF02931">
    <property type="entry name" value="Neur_chan_LBD"/>
    <property type="match status" value="1"/>
</dbReference>
<evidence type="ECO:0000313" key="18">
    <source>
        <dbReference type="EMBL" id="CAJ0573682.1"/>
    </source>
</evidence>
<evidence type="ECO:0000313" key="19">
    <source>
        <dbReference type="Proteomes" id="UP001177023"/>
    </source>
</evidence>
<keyword evidence="4" id="KW-1003">Cell membrane</keyword>
<dbReference type="SUPFAM" id="SSF90112">
    <property type="entry name" value="Neurotransmitter-gated ion-channel transmembrane pore"/>
    <property type="match status" value="1"/>
</dbReference>